<dbReference type="Proteomes" id="UP001379533">
    <property type="component" value="Chromosome"/>
</dbReference>
<organism evidence="12 13">
    <name type="scientific">Pendulispora brunnea</name>
    <dbReference type="NCBI Taxonomy" id="2905690"/>
    <lineage>
        <taxon>Bacteria</taxon>
        <taxon>Pseudomonadati</taxon>
        <taxon>Myxococcota</taxon>
        <taxon>Myxococcia</taxon>
        <taxon>Myxococcales</taxon>
        <taxon>Sorangiineae</taxon>
        <taxon>Pendulisporaceae</taxon>
        <taxon>Pendulispora</taxon>
    </lineage>
</organism>
<gene>
    <name evidence="12" type="ORF">LZC95_34980</name>
</gene>
<dbReference type="PANTHER" id="PTHR33478">
    <property type="entry name" value="EXTRACELLULAR METALLOPROTEINASE MEP"/>
    <property type="match status" value="1"/>
</dbReference>
<evidence type="ECO:0000256" key="11">
    <source>
        <dbReference type="SAM" id="MobiDB-lite"/>
    </source>
</evidence>
<proteinExistence type="inferred from homology"/>
<keyword evidence="7" id="KW-0378">Hydrolase</keyword>
<feature type="compositionally biased region" description="Low complexity" evidence="11">
    <location>
        <begin position="1105"/>
        <end position="1123"/>
    </location>
</feature>
<dbReference type="Gene3D" id="3.10.170.10">
    <property type="match status" value="1"/>
</dbReference>
<dbReference type="RefSeq" id="WP_394842270.1">
    <property type="nucleotide sequence ID" value="NZ_CP089982.1"/>
</dbReference>
<evidence type="ECO:0000313" key="12">
    <source>
        <dbReference type="EMBL" id="WXA91650.1"/>
    </source>
</evidence>
<evidence type="ECO:0000256" key="10">
    <source>
        <dbReference type="ARBA" id="ARBA00023145"/>
    </source>
</evidence>
<sequence>MSSLAAASALACTVSSDRDISPARAANATPPGASSGVDRVRFLPVSHAPPVFGDAAVARALGALEIGTADSSGGISIHPNAHVRPDGSGTVVVERAMGGLAISGEKAAVVLGPGGRPVATVGDLAPLRLRANNGAPMRDAEATVRAFASKLGLAKVERGPAADTWRAGDPHGSRTATIAAKPALHRVGEELVHAFALDVATFGPDGVPDDRRDVVVDARDSSVIEVHTRRFSHSFRVWADAEGRPLDAPGGNGAIPHPHGVPDGFVPAVVPTRLVATDGFLAGAPWLLPNATEASGNNARAGIRFRGWFRWGDSDPPDPDAFLVPISSEGTFDRQVDPTLPFDTKAAGLAVATQAFYIVNYLHDWFYESGFTEARKNPQRDNFGLGGKDGDPINIEVFPLAADNAWTHVTPDGVSPTLAFGAFSSVRTNSVIAIEGGAILDGDLVAYRVGPSTFDVRAPLVAPRDDAGHAMDGCDPAALRGVSLGGRVVAVPKGPCGIVAQVERIAALGAVAVVLTESSEDSKRDLPSQPIAIPVVIGTPEHSAQIVAASGQPVRLTGARERWRSSALDVGVVAHEWGHVLAGRLAGPSPTCSEFVCTSYSQGRGIHEGWADFVALLVEVRKEDVAADGLRGAYTAGGHVDEVKSAAPYYFGTRRVPYSVDPAKNALTFRHIRMDEPLPTTHPVQPHGSFGYAEAHDVGEVWTTMLFECYSELLDPERGLGFAEANARMRRYLVDSLQVTPIDPVFTSARDALLATAAARDPEDARRFAAAFARRGLGVDAKSPWVGSESNVGLVEGFAPWTFDVLGFSSRDDGRTCDADGVLDAGERGHMHMDLALRSLVPPVELARDAMVHIVSEGTPLVVHGGPKAVHLEGSARVGLDFDVELTAGVSSGRLPVVIELTHPSLRAPERRTVTLRVDHDTGPATTECFEESLEGRWATSTPASEPPESGWKIVEFGERFASIQRAPIADAFNLTSPPIHVPAGTALELRFQERRRNQYNGGIEISTDEGASWTDIFAVAVHEQADCAGQVCNFVPPETPNYPAFVPFAITLDPKLGGQTVRVRFVSYGGQWDIDDFEAIGASGTPFDSCVPNACRPQEVDAGADAGTRDAAPPGAPAATPTEGGGSGCAIAVRENRQAALAAAVILFGMVSLRRRRRDSGVRG</sequence>
<keyword evidence="9" id="KW-0482">Metalloprotease</keyword>
<protein>
    <submittedName>
        <fullName evidence="12">M36 family metallopeptidase</fullName>
    </submittedName>
</protein>
<keyword evidence="6" id="KW-0479">Metal-binding</keyword>
<evidence type="ECO:0000256" key="3">
    <source>
        <dbReference type="ARBA" id="ARBA00006006"/>
    </source>
</evidence>
<comment type="similarity">
    <text evidence="3">Belongs to the peptidase M36 family.</text>
</comment>
<comment type="subcellular location">
    <subcellularLocation>
        <location evidence="2">Secreted</location>
    </subcellularLocation>
</comment>
<keyword evidence="4" id="KW-0964">Secreted</keyword>
<keyword evidence="8" id="KW-0862">Zinc</keyword>
<keyword evidence="13" id="KW-1185">Reference proteome</keyword>
<evidence type="ECO:0000256" key="7">
    <source>
        <dbReference type="ARBA" id="ARBA00022801"/>
    </source>
</evidence>
<evidence type="ECO:0000256" key="4">
    <source>
        <dbReference type="ARBA" id="ARBA00022525"/>
    </source>
</evidence>
<evidence type="ECO:0000256" key="1">
    <source>
        <dbReference type="ARBA" id="ARBA00001947"/>
    </source>
</evidence>
<dbReference type="EMBL" id="CP089982">
    <property type="protein sequence ID" value="WXA91650.1"/>
    <property type="molecule type" value="Genomic_DNA"/>
</dbReference>
<dbReference type="Gene3D" id="1.10.390.10">
    <property type="entry name" value="Neutral Protease Domain 2"/>
    <property type="match status" value="1"/>
</dbReference>
<reference evidence="12 13" key="1">
    <citation type="submission" date="2021-12" db="EMBL/GenBank/DDBJ databases">
        <title>Discovery of the Pendulisporaceae a myxobacterial family with distinct sporulation behavior and unique specialized metabolism.</title>
        <authorList>
            <person name="Garcia R."/>
            <person name="Popoff A."/>
            <person name="Bader C.D."/>
            <person name="Loehr J."/>
            <person name="Walesch S."/>
            <person name="Walt C."/>
            <person name="Boldt J."/>
            <person name="Bunk B."/>
            <person name="Haeckl F.J.F.P.J."/>
            <person name="Gunesch A.P."/>
            <person name="Birkelbach J."/>
            <person name="Nuebel U."/>
            <person name="Pietschmann T."/>
            <person name="Bach T."/>
            <person name="Mueller R."/>
        </authorList>
    </citation>
    <scope>NUCLEOTIDE SEQUENCE [LARGE SCALE GENOMIC DNA]</scope>
    <source>
        <strain evidence="12 13">MSr12523</strain>
    </source>
</reference>
<keyword evidence="10" id="KW-0865">Zymogen</keyword>
<accession>A0ABZ2JYT1</accession>
<evidence type="ECO:0000256" key="5">
    <source>
        <dbReference type="ARBA" id="ARBA00022670"/>
    </source>
</evidence>
<dbReference type="InterPro" id="IPR027268">
    <property type="entry name" value="Peptidase_M4/M1_CTD_sf"/>
</dbReference>
<dbReference type="Pfam" id="PF02128">
    <property type="entry name" value="Peptidase_M36"/>
    <property type="match status" value="1"/>
</dbReference>
<dbReference type="SUPFAM" id="SSF55486">
    <property type="entry name" value="Metalloproteases ('zincins'), catalytic domain"/>
    <property type="match status" value="1"/>
</dbReference>
<evidence type="ECO:0000256" key="9">
    <source>
        <dbReference type="ARBA" id="ARBA00023049"/>
    </source>
</evidence>
<evidence type="ECO:0000313" key="13">
    <source>
        <dbReference type="Proteomes" id="UP001379533"/>
    </source>
</evidence>
<evidence type="ECO:0000256" key="2">
    <source>
        <dbReference type="ARBA" id="ARBA00004613"/>
    </source>
</evidence>
<name>A0ABZ2JYT1_9BACT</name>
<comment type="cofactor">
    <cofactor evidence="1">
        <name>Zn(2+)</name>
        <dbReference type="ChEBI" id="CHEBI:29105"/>
    </cofactor>
</comment>
<keyword evidence="5" id="KW-0645">Protease</keyword>
<evidence type="ECO:0000256" key="6">
    <source>
        <dbReference type="ARBA" id="ARBA00022723"/>
    </source>
</evidence>
<feature type="region of interest" description="Disordered" evidence="11">
    <location>
        <begin position="1105"/>
        <end position="1127"/>
    </location>
</feature>
<dbReference type="InterPro" id="IPR050371">
    <property type="entry name" value="Fungal_virulence_M36"/>
</dbReference>
<dbReference type="PANTHER" id="PTHR33478:SF1">
    <property type="entry name" value="EXTRACELLULAR METALLOPROTEINASE MEP"/>
    <property type="match status" value="1"/>
</dbReference>
<dbReference type="InterPro" id="IPR001842">
    <property type="entry name" value="Peptidase_M36"/>
</dbReference>
<evidence type="ECO:0000256" key="8">
    <source>
        <dbReference type="ARBA" id="ARBA00022833"/>
    </source>
</evidence>